<dbReference type="RefSeq" id="WP_016840555.1">
    <property type="nucleotide sequence ID" value="NZ_CP126026.1"/>
</dbReference>
<feature type="transmembrane region" description="Helical" evidence="15">
    <location>
        <begin position="12"/>
        <end position="39"/>
    </location>
</feature>
<dbReference type="GO" id="GO:0005886">
    <property type="term" value="C:plasma membrane"/>
    <property type="evidence" value="ECO:0007669"/>
    <property type="project" value="UniProtKB-SubCell"/>
</dbReference>
<evidence type="ECO:0000256" key="4">
    <source>
        <dbReference type="ARBA" id="ARBA00022475"/>
    </source>
</evidence>
<dbReference type="SUPFAM" id="SSF47384">
    <property type="entry name" value="Homodimeric domain of signal transducing histidine kinase"/>
    <property type="match status" value="1"/>
</dbReference>
<dbReference type="EC" id="2.7.13.3" evidence="3"/>
<keyword evidence="21" id="KW-1185">Reference proteome</keyword>
<evidence type="ECO:0000256" key="5">
    <source>
        <dbReference type="ARBA" id="ARBA00022519"/>
    </source>
</evidence>
<dbReference type="PRINTS" id="PR00344">
    <property type="entry name" value="BCTRLSENSOR"/>
</dbReference>
<accession>A0A1E3EIP7</accession>
<keyword evidence="4" id="KW-1003">Cell membrane</keyword>
<evidence type="ECO:0000256" key="1">
    <source>
        <dbReference type="ARBA" id="ARBA00000085"/>
    </source>
</evidence>
<dbReference type="AlphaFoldDB" id="A0A1E3EIP7"/>
<dbReference type="GO" id="GO:0005524">
    <property type="term" value="F:ATP binding"/>
    <property type="evidence" value="ECO:0007669"/>
    <property type="project" value="UniProtKB-KW"/>
</dbReference>
<dbReference type="SMART" id="SM00388">
    <property type="entry name" value="HisKA"/>
    <property type="match status" value="1"/>
</dbReference>
<dbReference type="SMART" id="SM00387">
    <property type="entry name" value="HATPase_c"/>
    <property type="match status" value="1"/>
</dbReference>
<gene>
    <name evidence="19" type="ORF">ABIF29_004815</name>
    <name evidence="18" type="ORF">JOH49_006290</name>
</gene>
<dbReference type="InterPro" id="IPR003660">
    <property type="entry name" value="HAMP_dom"/>
</dbReference>
<comment type="caution">
    <text evidence="18">The sequence shown here is derived from an EMBL/GenBank/DDBJ whole genome shotgun (WGS) entry which is preliminary data.</text>
</comment>
<keyword evidence="8 15" id="KW-0812">Transmembrane</keyword>
<dbReference type="Proteomes" id="UP001565471">
    <property type="component" value="Unassembled WGS sequence"/>
</dbReference>
<keyword evidence="12 15" id="KW-1133">Transmembrane helix</keyword>
<evidence type="ECO:0000256" key="14">
    <source>
        <dbReference type="ARBA" id="ARBA00023136"/>
    </source>
</evidence>
<evidence type="ECO:0000256" key="10">
    <source>
        <dbReference type="ARBA" id="ARBA00022777"/>
    </source>
</evidence>
<evidence type="ECO:0000256" key="8">
    <source>
        <dbReference type="ARBA" id="ARBA00022692"/>
    </source>
</evidence>
<dbReference type="GO" id="GO:0000155">
    <property type="term" value="F:phosphorelay sensor kinase activity"/>
    <property type="evidence" value="ECO:0007669"/>
    <property type="project" value="InterPro"/>
</dbReference>
<sequence length="445" mass="48133">MGWAQRLIPRSVAAQLMSLVALSELIGIMLAAVTIIYLFDSPSITDTQKFLAGRVAELTQLVRSIKTPADADELLAAARRGGLDVRRVALGELVPRTTAETRSFSMRAFRQLAAEPGIELMEDLRHPAGSSSQVIVRLDEGHALMADVAVKGGLWSTLLRPVAGGAIILLISMLLLSVYAVRWVIAPLAEVARAATSFGRSPRTSKVLRRRGPREIAQVADALNDMRTRIAALLDDRTRMLAAISHDLRTPLTRLRLRSERVREDALRTAMLGDIAKMTRMINETLEYLREDARTEAASCIDLPSFLQTICSDFADTGHAVSYAGPARLPYVCRPRALSRAVTNVVENAVKHGSLVAVTLRRAEADHIEIAVADDGPGIPPALRDKVFKPFFKADSARQDSGGFGLGLSIAQDIVKRHGGSIALKPGEPSGLLVSMLLPPTPVLA</sequence>
<dbReference type="eggNOG" id="COG2205">
    <property type="taxonomic scope" value="Bacteria"/>
</dbReference>
<evidence type="ECO:0000256" key="15">
    <source>
        <dbReference type="SAM" id="Phobius"/>
    </source>
</evidence>
<reference evidence="18" key="1">
    <citation type="submission" date="2021-02" db="EMBL/GenBank/DDBJ databases">
        <title>Genomic Encyclopedia of Type Strains, Phase IV (KMG-V): Genome sequencing to study the core and pangenomes of soil and plant-associated prokaryotes.</title>
        <authorList>
            <person name="Whitman W."/>
        </authorList>
    </citation>
    <scope>NUCLEOTIDE SEQUENCE</scope>
    <source>
        <strain evidence="18">USDA 406</strain>
    </source>
</reference>
<keyword evidence="7" id="KW-0808">Transferase</keyword>
<dbReference type="OrthoDB" id="9804645at2"/>
<protein>
    <recommendedName>
        <fullName evidence="3">histidine kinase</fullName>
        <ecNumber evidence="3">2.7.13.3</ecNumber>
    </recommendedName>
</protein>
<dbReference type="InterPro" id="IPR005467">
    <property type="entry name" value="His_kinase_dom"/>
</dbReference>
<dbReference type="EMBL" id="JAFICZ010000001">
    <property type="protein sequence ID" value="MBP1296537.1"/>
    <property type="molecule type" value="Genomic_DNA"/>
</dbReference>
<keyword evidence="14 15" id="KW-0472">Membrane</keyword>
<evidence type="ECO:0000256" key="12">
    <source>
        <dbReference type="ARBA" id="ARBA00022989"/>
    </source>
</evidence>
<dbReference type="SUPFAM" id="SSF55874">
    <property type="entry name" value="ATPase domain of HSP90 chaperone/DNA topoisomerase II/histidine kinase"/>
    <property type="match status" value="1"/>
</dbReference>
<comment type="catalytic activity">
    <reaction evidence="1">
        <text>ATP + protein L-histidine = ADP + protein N-phospho-L-histidine.</text>
        <dbReference type="EC" id="2.7.13.3"/>
    </reaction>
</comment>
<dbReference type="Gene3D" id="3.30.565.10">
    <property type="entry name" value="Histidine kinase-like ATPase, C-terminal domain"/>
    <property type="match status" value="1"/>
</dbReference>
<evidence type="ECO:0000256" key="7">
    <source>
        <dbReference type="ARBA" id="ARBA00022679"/>
    </source>
</evidence>
<dbReference type="PANTHER" id="PTHR44936">
    <property type="entry name" value="SENSOR PROTEIN CREC"/>
    <property type="match status" value="1"/>
</dbReference>
<comment type="subcellular location">
    <subcellularLocation>
        <location evidence="2">Cell inner membrane</location>
        <topology evidence="2">Multi-pass membrane protein</topology>
    </subcellularLocation>
</comment>
<dbReference type="PROSITE" id="PS50885">
    <property type="entry name" value="HAMP"/>
    <property type="match status" value="1"/>
</dbReference>
<keyword evidence="13" id="KW-0902">Two-component regulatory system</keyword>
<evidence type="ECO:0000313" key="19">
    <source>
        <dbReference type="EMBL" id="MEY9318016.1"/>
    </source>
</evidence>
<evidence type="ECO:0000313" key="18">
    <source>
        <dbReference type="EMBL" id="MBP1296537.1"/>
    </source>
</evidence>
<evidence type="ECO:0000259" key="16">
    <source>
        <dbReference type="PROSITE" id="PS50109"/>
    </source>
</evidence>
<dbReference type="InterPro" id="IPR050980">
    <property type="entry name" value="2C_sensor_his_kinase"/>
</dbReference>
<evidence type="ECO:0000313" key="21">
    <source>
        <dbReference type="Proteomes" id="UP001565471"/>
    </source>
</evidence>
<keyword evidence="11" id="KW-0067">ATP-binding</keyword>
<dbReference type="Proteomes" id="UP000673383">
    <property type="component" value="Unassembled WGS sequence"/>
</dbReference>
<evidence type="ECO:0000259" key="17">
    <source>
        <dbReference type="PROSITE" id="PS50885"/>
    </source>
</evidence>
<dbReference type="Pfam" id="PF00512">
    <property type="entry name" value="HisKA"/>
    <property type="match status" value="1"/>
</dbReference>
<dbReference type="CDD" id="cd00082">
    <property type="entry name" value="HisKA"/>
    <property type="match status" value="1"/>
</dbReference>
<dbReference type="InterPro" id="IPR036890">
    <property type="entry name" value="HATPase_C_sf"/>
</dbReference>
<organism evidence="18 20">
    <name type="scientific">Bradyrhizobium elkanii</name>
    <dbReference type="NCBI Taxonomy" id="29448"/>
    <lineage>
        <taxon>Bacteria</taxon>
        <taxon>Pseudomonadati</taxon>
        <taxon>Pseudomonadota</taxon>
        <taxon>Alphaproteobacteria</taxon>
        <taxon>Hyphomicrobiales</taxon>
        <taxon>Nitrobacteraceae</taxon>
        <taxon>Bradyrhizobium</taxon>
    </lineage>
</organism>
<name>A0A1E3EIP7_BRAEL</name>
<dbReference type="SMART" id="SM00304">
    <property type="entry name" value="HAMP"/>
    <property type="match status" value="1"/>
</dbReference>
<dbReference type="PROSITE" id="PS50109">
    <property type="entry name" value="HIS_KIN"/>
    <property type="match status" value="1"/>
</dbReference>
<keyword evidence="5" id="KW-0997">Cell inner membrane</keyword>
<reference evidence="19 21" key="2">
    <citation type="submission" date="2024-07" db="EMBL/GenBank/DDBJ databases">
        <title>Genomic Encyclopedia of Type Strains, Phase V (KMG-V): Genome sequencing to study the core and pangenomes of soil and plant-associated prokaryotes.</title>
        <authorList>
            <person name="Whitman W."/>
        </authorList>
    </citation>
    <scope>NUCLEOTIDE SEQUENCE [LARGE SCALE GENOMIC DNA]</scope>
    <source>
        <strain evidence="19 21">USDA 415</strain>
    </source>
</reference>
<evidence type="ECO:0000256" key="2">
    <source>
        <dbReference type="ARBA" id="ARBA00004429"/>
    </source>
</evidence>
<proteinExistence type="predicted"/>
<dbReference type="CDD" id="cd00075">
    <property type="entry name" value="HATPase"/>
    <property type="match status" value="1"/>
</dbReference>
<evidence type="ECO:0000256" key="9">
    <source>
        <dbReference type="ARBA" id="ARBA00022741"/>
    </source>
</evidence>
<feature type="transmembrane region" description="Helical" evidence="15">
    <location>
        <begin position="162"/>
        <end position="185"/>
    </location>
</feature>
<evidence type="ECO:0000256" key="13">
    <source>
        <dbReference type="ARBA" id="ARBA00023012"/>
    </source>
</evidence>
<dbReference type="EMBL" id="JBGBZA010000002">
    <property type="protein sequence ID" value="MEY9318016.1"/>
    <property type="molecule type" value="Genomic_DNA"/>
</dbReference>
<dbReference type="InterPro" id="IPR003594">
    <property type="entry name" value="HATPase_dom"/>
</dbReference>
<evidence type="ECO:0000313" key="20">
    <source>
        <dbReference type="Proteomes" id="UP000673383"/>
    </source>
</evidence>
<keyword evidence="10 18" id="KW-0418">Kinase</keyword>
<evidence type="ECO:0000256" key="11">
    <source>
        <dbReference type="ARBA" id="ARBA00022840"/>
    </source>
</evidence>
<dbReference type="Pfam" id="PF00672">
    <property type="entry name" value="HAMP"/>
    <property type="match status" value="1"/>
</dbReference>
<evidence type="ECO:0000256" key="3">
    <source>
        <dbReference type="ARBA" id="ARBA00012438"/>
    </source>
</evidence>
<dbReference type="InterPro" id="IPR036097">
    <property type="entry name" value="HisK_dim/P_sf"/>
</dbReference>
<feature type="domain" description="Histidine kinase" evidence="16">
    <location>
        <begin position="243"/>
        <end position="442"/>
    </location>
</feature>
<keyword evidence="6" id="KW-0597">Phosphoprotein</keyword>
<dbReference type="InterPro" id="IPR003661">
    <property type="entry name" value="HisK_dim/P_dom"/>
</dbReference>
<keyword evidence="9" id="KW-0547">Nucleotide-binding</keyword>
<dbReference type="PANTHER" id="PTHR44936:SF5">
    <property type="entry name" value="SENSOR HISTIDINE KINASE ENVZ"/>
    <property type="match status" value="1"/>
</dbReference>
<feature type="domain" description="HAMP" evidence="17">
    <location>
        <begin position="182"/>
        <end position="235"/>
    </location>
</feature>
<dbReference type="Gene3D" id="1.10.287.130">
    <property type="match status" value="1"/>
</dbReference>
<evidence type="ECO:0000256" key="6">
    <source>
        <dbReference type="ARBA" id="ARBA00022553"/>
    </source>
</evidence>
<dbReference type="InterPro" id="IPR004358">
    <property type="entry name" value="Sig_transdc_His_kin-like_C"/>
</dbReference>
<dbReference type="Pfam" id="PF02518">
    <property type="entry name" value="HATPase_c"/>
    <property type="match status" value="1"/>
</dbReference>